<evidence type="ECO:0000259" key="3">
    <source>
        <dbReference type="Pfam" id="PF25166"/>
    </source>
</evidence>
<evidence type="ECO:0000313" key="5">
    <source>
        <dbReference type="Proteomes" id="UP000831537"/>
    </source>
</evidence>
<dbReference type="Pfam" id="PF06054">
    <property type="entry name" value="CoiA_nuc"/>
    <property type="match status" value="1"/>
</dbReference>
<organism evidence="4 5">
    <name type="scientific">Gracilibacillus salinarum</name>
    <dbReference type="NCBI Taxonomy" id="2932255"/>
    <lineage>
        <taxon>Bacteria</taxon>
        <taxon>Bacillati</taxon>
        <taxon>Bacillota</taxon>
        <taxon>Bacilli</taxon>
        <taxon>Bacillales</taxon>
        <taxon>Bacillaceae</taxon>
        <taxon>Gracilibacillus</taxon>
    </lineage>
</organism>
<dbReference type="Pfam" id="PF25164">
    <property type="entry name" value="CoiA_N"/>
    <property type="match status" value="1"/>
</dbReference>
<keyword evidence="5" id="KW-1185">Reference proteome</keyword>
<evidence type="ECO:0000259" key="1">
    <source>
        <dbReference type="Pfam" id="PF06054"/>
    </source>
</evidence>
<sequence length="361" mass="42901">MLQAVDDTGHSVTIWNMPRSEIPIIRQRALYCPVCKESVIVKAGLRNIPHFAHYRSSECVHSGEGSYHEHGKLDLYLWLKHQGYQVKLEYYFSELNQRADMLLLIKDKRIAIEYQCATIPIDQIVSRTKGYLEAGILPVWILGATKMKRTGSNSLHISTTDQSFLYQPHPSLPIRIFYYCSETKRMIIYQDLLFLTNTKTAGTLQSFALERLSWKDLFRPRPLPRKWFTTYWQHYRKKWPHRPVSPYQKKETEWRQWLYLRNLTVHSLPDYVYLPTRFQYLLTTPPWVWQSLLYVDLFQKKERFTLPQATSLLKHHIHPPAYFPLVSNRNDPVFEYLQLLVRIGILKDNDQNHYAVNRTTV</sequence>
<evidence type="ECO:0000313" key="4">
    <source>
        <dbReference type="EMBL" id="UOQ86509.1"/>
    </source>
</evidence>
<proteinExistence type="predicted"/>
<feature type="domain" description="Competence protein CoiA C-terminal" evidence="3">
    <location>
        <begin position="232"/>
        <end position="359"/>
    </location>
</feature>
<accession>A0ABY4GQI8</accession>
<evidence type="ECO:0008006" key="6">
    <source>
        <dbReference type="Google" id="ProtNLM"/>
    </source>
</evidence>
<feature type="domain" description="Competence protein CoiA nuclease-like" evidence="1">
    <location>
        <begin position="64"/>
        <end position="221"/>
    </location>
</feature>
<dbReference type="PIRSF" id="PIRSF007487">
    <property type="entry name" value="Competence-induced_CoiA_bac"/>
    <property type="match status" value="1"/>
</dbReference>
<name>A0ABY4GQI8_9BACI</name>
<protein>
    <recommendedName>
        <fullName evidence="6">Competence protein CoiA</fullName>
    </recommendedName>
</protein>
<gene>
    <name evidence="4" type="ORF">MUN87_06380</name>
</gene>
<reference evidence="4 5" key="1">
    <citation type="submission" date="2022-04" db="EMBL/GenBank/DDBJ databases">
        <title>Gracilibacillus sp. isolated from saltern.</title>
        <authorList>
            <person name="Won M."/>
            <person name="Lee C.-M."/>
            <person name="Woen H.-Y."/>
            <person name="Kwon S.-W."/>
        </authorList>
    </citation>
    <scope>NUCLEOTIDE SEQUENCE [LARGE SCALE GENOMIC DNA]</scope>
    <source>
        <strain evidence="4 5">SSPM10-3</strain>
    </source>
</reference>
<dbReference type="EMBL" id="CP095071">
    <property type="protein sequence ID" value="UOQ86509.1"/>
    <property type="molecule type" value="Genomic_DNA"/>
</dbReference>
<dbReference type="InterPro" id="IPR057252">
    <property type="entry name" value="CoiA_C"/>
</dbReference>
<dbReference type="InterPro" id="IPR021176">
    <property type="entry name" value="Competence-induced_CoiA"/>
</dbReference>
<dbReference type="InterPro" id="IPR010330">
    <property type="entry name" value="CoiA_nuc"/>
</dbReference>
<feature type="domain" description="Competence protein CoiA-like N-terminal" evidence="2">
    <location>
        <begin position="17"/>
        <end position="61"/>
    </location>
</feature>
<dbReference type="RefSeq" id="WP_244746877.1">
    <property type="nucleotide sequence ID" value="NZ_CP095071.1"/>
</dbReference>
<dbReference type="Proteomes" id="UP000831537">
    <property type="component" value="Chromosome"/>
</dbReference>
<dbReference type="Pfam" id="PF25166">
    <property type="entry name" value="CoiA_C"/>
    <property type="match status" value="1"/>
</dbReference>
<evidence type="ECO:0000259" key="2">
    <source>
        <dbReference type="Pfam" id="PF25164"/>
    </source>
</evidence>
<dbReference type="InterPro" id="IPR057253">
    <property type="entry name" value="CoiA-like_N"/>
</dbReference>